<keyword evidence="12" id="KW-1185">Reference proteome</keyword>
<evidence type="ECO:0000256" key="2">
    <source>
        <dbReference type="ARBA" id="ARBA00022723"/>
    </source>
</evidence>
<keyword evidence="6" id="KW-0238">DNA-binding</keyword>
<dbReference type="GO" id="GO:0005634">
    <property type="term" value="C:nucleus"/>
    <property type="evidence" value="ECO:0007669"/>
    <property type="project" value="UniProtKB-SubCell"/>
</dbReference>
<dbReference type="InParanoid" id="A0A672QTP9"/>
<feature type="domain" description="C2H2-type" evidence="10">
    <location>
        <begin position="243"/>
        <end position="271"/>
    </location>
</feature>
<evidence type="ECO:0000256" key="1">
    <source>
        <dbReference type="ARBA" id="ARBA00004123"/>
    </source>
</evidence>
<dbReference type="InterPro" id="IPR050589">
    <property type="entry name" value="Ikaros_C2H2-ZF"/>
</dbReference>
<dbReference type="GO" id="GO:0000978">
    <property type="term" value="F:RNA polymerase II cis-regulatory region sequence-specific DNA binding"/>
    <property type="evidence" value="ECO:0007669"/>
    <property type="project" value="TreeGrafter"/>
</dbReference>
<proteinExistence type="predicted"/>
<feature type="domain" description="C2H2-type" evidence="10">
    <location>
        <begin position="322"/>
        <end position="349"/>
    </location>
</feature>
<feature type="compositionally biased region" description="Polar residues" evidence="9">
    <location>
        <begin position="51"/>
        <end position="63"/>
    </location>
</feature>
<feature type="compositionally biased region" description="Polar residues" evidence="9">
    <location>
        <begin position="84"/>
        <end position="109"/>
    </location>
</feature>
<feature type="region of interest" description="Disordered" evidence="9">
    <location>
        <begin position="51"/>
        <end position="109"/>
    </location>
</feature>
<feature type="domain" description="C2H2-type" evidence="10">
    <location>
        <begin position="350"/>
        <end position="372"/>
    </location>
</feature>
<dbReference type="InterPro" id="IPR036236">
    <property type="entry name" value="Znf_C2H2_sf"/>
</dbReference>
<dbReference type="PANTHER" id="PTHR24404">
    <property type="entry name" value="ZINC FINGER PROTEIN"/>
    <property type="match status" value="1"/>
</dbReference>
<dbReference type="FunFam" id="3.30.160.60:FF:000688">
    <property type="entry name" value="zinc finger protein 197 isoform X1"/>
    <property type="match status" value="1"/>
</dbReference>
<dbReference type="InterPro" id="IPR013087">
    <property type="entry name" value="Znf_C2H2_type"/>
</dbReference>
<gene>
    <name evidence="11" type="primary">znf1035</name>
</gene>
<organism evidence="11 12">
    <name type="scientific">Sinocyclocheilus grahami</name>
    <name type="common">Dianchi golden-line fish</name>
    <name type="synonym">Barbus grahami</name>
    <dbReference type="NCBI Taxonomy" id="75366"/>
    <lineage>
        <taxon>Eukaryota</taxon>
        <taxon>Metazoa</taxon>
        <taxon>Chordata</taxon>
        <taxon>Craniata</taxon>
        <taxon>Vertebrata</taxon>
        <taxon>Euteleostomi</taxon>
        <taxon>Actinopterygii</taxon>
        <taxon>Neopterygii</taxon>
        <taxon>Teleostei</taxon>
        <taxon>Ostariophysi</taxon>
        <taxon>Cypriniformes</taxon>
        <taxon>Cyprinidae</taxon>
        <taxon>Cyprininae</taxon>
        <taxon>Sinocyclocheilus</taxon>
    </lineage>
</organism>
<sequence>MPVESDESFAHEIEEFIEKENFSSMMDLQDIAESDIKDLESGSLQHTCYESSWQDVMSPSSKPDFQETIGVSGNGKDSLDGCQLESNQPGPKSTSSKPVHGNSSPLEGQKFFTSDAEQVERSSFGFLESCFGLRSTAQNTEELKHPEPAHVKKVNECSLFNHTAVESKNKMDEGTDAPKDPPVLSADQTSKTLLDPEQQKCLTGNGTITNKDSLSYLKTQKRKLQPVVLLKTTEKRTCNGKTYHCFECQESTQSVDELIEHYHCMHSLHKSQYCLSCESYFTGVLTEKKHKATCTPLILDPFLQTADHSESIHEKNDIPDVVETVVCGKTFRLRAQLNAHLRSHSDEKPFKCDNCEKAFKYTWNLNKHKREQ</sequence>
<evidence type="ECO:0000256" key="8">
    <source>
        <dbReference type="PROSITE-ProRule" id="PRU00042"/>
    </source>
</evidence>
<feature type="region of interest" description="Disordered" evidence="9">
    <location>
        <begin position="167"/>
        <end position="187"/>
    </location>
</feature>
<keyword evidence="7" id="KW-0539">Nucleus</keyword>
<dbReference type="Pfam" id="PF00096">
    <property type="entry name" value="zf-C2H2"/>
    <property type="match status" value="2"/>
</dbReference>
<evidence type="ECO:0000259" key="10">
    <source>
        <dbReference type="PROSITE" id="PS50157"/>
    </source>
</evidence>
<evidence type="ECO:0000256" key="5">
    <source>
        <dbReference type="ARBA" id="ARBA00022833"/>
    </source>
</evidence>
<dbReference type="PROSITE" id="PS50157">
    <property type="entry name" value="ZINC_FINGER_C2H2_2"/>
    <property type="match status" value="3"/>
</dbReference>
<keyword evidence="5" id="KW-0862">Zinc</keyword>
<evidence type="ECO:0000256" key="6">
    <source>
        <dbReference type="ARBA" id="ARBA00023125"/>
    </source>
</evidence>
<keyword evidence="2" id="KW-0479">Metal-binding</keyword>
<protein>
    <submittedName>
        <fullName evidence="11">Uncharacterized LOC107595368</fullName>
    </submittedName>
</protein>
<dbReference type="GO" id="GO:0003700">
    <property type="term" value="F:DNA-binding transcription factor activity"/>
    <property type="evidence" value="ECO:0007669"/>
    <property type="project" value="TreeGrafter"/>
</dbReference>
<dbReference type="Gene3D" id="3.30.160.60">
    <property type="entry name" value="Classic Zinc Finger"/>
    <property type="match status" value="2"/>
</dbReference>
<reference evidence="11" key="2">
    <citation type="submission" date="2025-09" db="UniProtKB">
        <authorList>
            <consortium name="Ensembl"/>
        </authorList>
    </citation>
    <scope>IDENTIFICATION</scope>
</reference>
<dbReference type="PANTHER" id="PTHR24404:SF114">
    <property type="entry name" value="KLUMPFUSS, ISOFORM B-RELATED"/>
    <property type="match status" value="1"/>
</dbReference>
<accession>A0A672QTP9</accession>
<evidence type="ECO:0000256" key="3">
    <source>
        <dbReference type="ARBA" id="ARBA00022737"/>
    </source>
</evidence>
<dbReference type="Proteomes" id="UP000472262">
    <property type="component" value="Unassembled WGS sequence"/>
</dbReference>
<evidence type="ECO:0000313" key="12">
    <source>
        <dbReference type="Proteomes" id="UP000472262"/>
    </source>
</evidence>
<keyword evidence="3" id="KW-0677">Repeat</keyword>
<evidence type="ECO:0000256" key="4">
    <source>
        <dbReference type="ARBA" id="ARBA00022771"/>
    </source>
</evidence>
<evidence type="ECO:0000256" key="9">
    <source>
        <dbReference type="SAM" id="MobiDB-lite"/>
    </source>
</evidence>
<evidence type="ECO:0000313" key="11">
    <source>
        <dbReference type="Ensembl" id="ENSSGRP00000079479.1"/>
    </source>
</evidence>
<dbReference type="AlphaFoldDB" id="A0A672QTP9"/>
<dbReference type="GO" id="GO:0008270">
    <property type="term" value="F:zinc ion binding"/>
    <property type="evidence" value="ECO:0007669"/>
    <property type="project" value="UniProtKB-KW"/>
</dbReference>
<reference evidence="11" key="1">
    <citation type="submission" date="2025-08" db="UniProtKB">
        <authorList>
            <consortium name="Ensembl"/>
        </authorList>
    </citation>
    <scope>IDENTIFICATION</scope>
</reference>
<dbReference type="SUPFAM" id="SSF57667">
    <property type="entry name" value="beta-beta-alpha zinc fingers"/>
    <property type="match status" value="1"/>
</dbReference>
<name>A0A672QTP9_SINGR</name>
<feature type="compositionally biased region" description="Basic and acidic residues" evidence="9">
    <location>
        <begin position="167"/>
        <end position="179"/>
    </location>
</feature>
<dbReference type="SMART" id="SM00355">
    <property type="entry name" value="ZnF_C2H2"/>
    <property type="match status" value="3"/>
</dbReference>
<evidence type="ECO:0000256" key="7">
    <source>
        <dbReference type="ARBA" id="ARBA00023242"/>
    </source>
</evidence>
<keyword evidence="4 8" id="KW-0863">Zinc-finger</keyword>
<comment type="subcellular location">
    <subcellularLocation>
        <location evidence="1">Nucleus</location>
    </subcellularLocation>
</comment>
<dbReference type="Ensembl" id="ENSSGRT00000084637.1">
    <property type="protein sequence ID" value="ENSSGRP00000079479.1"/>
    <property type="gene ID" value="ENSSGRG00000040258.1"/>
</dbReference>
<dbReference type="GO" id="GO:0006357">
    <property type="term" value="P:regulation of transcription by RNA polymerase II"/>
    <property type="evidence" value="ECO:0007669"/>
    <property type="project" value="TreeGrafter"/>
</dbReference>